<protein>
    <submittedName>
        <fullName evidence="1">Uncharacterized protein</fullName>
    </submittedName>
</protein>
<name>A0A644ZHH4_9ZZZZ</name>
<accession>A0A644ZHH4</accession>
<reference evidence="1" key="1">
    <citation type="submission" date="2019-08" db="EMBL/GenBank/DDBJ databases">
        <authorList>
            <person name="Kucharzyk K."/>
            <person name="Murdoch R.W."/>
            <person name="Higgins S."/>
            <person name="Loffler F."/>
        </authorList>
    </citation>
    <scope>NUCLEOTIDE SEQUENCE</scope>
</reference>
<comment type="caution">
    <text evidence="1">The sequence shown here is derived from an EMBL/GenBank/DDBJ whole genome shotgun (WGS) entry which is preliminary data.</text>
</comment>
<organism evidence="1">
    <name type="scientific">bioreactor metagenome</name>
    <dbReference type="NCBI Taxonomy" id="1076179"/>
    <lineage>
        <taxon>unclassified sequences</taxon>
        <taxon>metagenomes</taxon>
        <taxon>ecological metagenomes</taxon>
    </lineage>
</organism>
<sequence length="302" mass="33423">MEHQQFAPGGGIGQHRAETRQVILDRRVLFEPRRLFADAGRIIALGFAAHGIPVEVLTVEVNPQEVLPVAERLVSGKRETPAGAAVSFGQGTLFAELARDRNHLLDSVEDHPMLGQQIDAGDLHEFIEGHRRADGMNLLRQGIFAQHMAGQRKMMPFAPVADGPGERSYEQFSGEAVIAVTRSGKIFPEIEEEFRQPVEQIFAVLRLIAFRKFPGPRLDLMTEHMQIIGFVGEDGRHRFPELAADFAGIGFVGYGDELPDRLGIHGIEISGVVEPAGWRIGQHEYAKTVARLFRCGRELPIG</sequence>
<proteinExistence type="predicted"/>
<gene>
    <name evidence="1" type="ORF">SDC9_86946</name>
</gene>
<evidence type="ECO:0000313" key="1">
    <source>
        <dbReference type="EMBL" id="MPM40306.1"/>
    </source>
</evidence>
<dbReference type="EMBL" id="VSSQ01008952">
    <property type="protein sequence ID" value="MPM40306.1"/>
    <property type="molecule type" value="Genomic_DNA"/>
</dbReference>
<dbReference type="AlphaFoldDB" id="A0A644ZHH4"/>